<accession>A0A921IRR9</accession>
<dbReference type="EMBL" id="DYVF01000038">
    <property type="protein sequence ID" value="HJG30817.1"/>
    <property type="molecule type" value="Genomic_DNA"/>
</dbReference>
<evidence type="ECO:0008006" key="3">
    <source>
        <dbReference type="Google" id="ProtNLM"/>
    </source>
</evidence>
<comment type="caution">
    <text evidence="1">The sequence shown here is derived from an EMBL/GenBank/DDBJ whole genome shotgun (WGS) entry which is preliminary data.</text>
</comment>
<name>A0A921IRR9_9ACTN</name>
<dbReference type="AlphaFoldDB" id="A0A921IRR9"/>
<evidence type="ECO:0000313" key="2">
    <source>
        <dbReference type="Proteomes" id="UP000746751"/>
    </source>
</evidence>
<sequence length="265" mass="30601">MNNPVTLFIVEGEARDLRFAKEMKRRFLRSRDDLRVVCLPAGQNIYMLYQKLAADDFETDVVEVLRESVPAAAKSLEGVSRDSVEQVYLFFDYDPHQNNAAGDKADDMLEEMISAFCDEHEGGKLYVSYPMVEALYDYRAGQCQSHSGCFVSREDIPSYKRLSGEGNLNTSKRMEFEQWKDSISCFVLRCKCLFGMDEISFDLYRERVTVEAIFDKERGLLRKEGKVFVLSAFPEFLLDYFDSKFFTAIAPLRNLKFDECPLERG</sequence>
<organism evidence="1 2">
    <name type="scientific">Collinsella ihumii</name>
    <dbReference type="NCBI Taxonomy" id="1720204"/>
    <lineage>
        <taxon>Bacteria</taxon>
        <taxon>Bacillati</taxon>
        <taxon>Actinomycetota</taxon>
        <taxon>Coriobacteriia</taxon>
        <taxon>Coriobacteriales</taxon>
        <taxon>Coriobacteriaceae</taxon>
        <taxon>Collinsella</taxon>
    </lineage>
</organism>
<gene>
    <name evidence="1" type="ORF">K8U80_05410</name>
</gene>
<protein>
    <recommendedName>
        <fullName evidence="3">DUF4276 family protein</fullName>
    </recommendedName>
</protein>
<proteinExistence type="predicted"/>
<reference evidence="1" key="2">
    <citation type="submission" date="2021-09" db="EMBL/GenBank/DDBJ databases">
        <authorList>
            <person name="Gilroy R."/>
        </authorList>
    </citation>
    <scope>NUCLEOTIDE SEQUENCE</scope>
    <source>
        <strain evidence="1">ChiGjej2B2-7701</strain>
    </source>
</reference>
<evidence type="ECO:0000313" key="1">
    <source>
        <dbReference type="EMBL" id="HJG30817.1"/>
    </source>
</evidence>
<dbReference type="Proteomes" id="UP000746751">
    <property type="component" value="Unassembled WGS sequence"/>
</dbReference>
<reference evidence="1" key="1">
    <citation type="journal article" date="2021" name="PeerJ">
        <title>Extensive microbial diversity within the chicken gut microbiome revealed by metagenomics and culture.</title>
        <authorList>
            <person name="Gilroy R."/>
            <person name="Ravi A."/>
            <person name="Getino M."/>
            <person name="Pursley I."/>
            <person name="Horton D.L."/>
            <person name="Alikhan N.F."/>
            <person name="Baker D."/>
            <person name="Gharbi K."/>
            <person name="Hall N."/>
            <person name="Watson M."/>
            <person name="Adriaenssens E.M."/>
            <person name="Foster-Nyarko E."/>
            <person name="Jarju S."/>
            <person name="Secka A."/>
            <person name="Antonio M."/>
            <person name="Oren A."/>
            <person name="Chaudhuri R.R."/>
            <person name="La Ragione R."/>
            <person name="Hildebrand F."/>
            <person name="Pallen M.J."/>
        </authorList>
    </citation>
    <scope>NUCLEOTIDE SEQUENCE</scope>
    <source>
        <strain evidence="1">ChiGjej2B2-7701</strain>
    </source>
</reference>